<gene>
    <name evidence="1" type="ordered locus">TREPR_1448</name>
</gene>
<dbReference type="EMBL" id="CP001843">
    <property type="protein sequence ID" value="AEF85791.1"/>
    <property type="molecule type" value="Genomic_DNA"/>
</dbReference>
<protein>
    <submittedName>
        <fullName evidence="1">Uncharacterized protein</fullName>
    </submittedName>
</protein>
<dbReference type="AlphaFoldDB" id="F5YQ51"/>
<evidence type="ECO:0000313" key="2">
    <source>
        <dbReference type="Proteomes" id="UP000009223"/>
    </source>
</evidence>
<proteinExistence type="predicted"/>
<dbReference type="STRING" id="545694.TREPR_1448"/>
<evidence type="ECO:0000313" key="1">
    <source>
        <dbReference type="EMBL" id="AEF85791.1"/>
    </source>
</evidence>
<name>F5YQ51_TREPZ</name>
<dbReference type="Proteomes" id="UP000009223">
    <property type="component" value="Chromosome"/>
</dbReference>
<organism evidence="1 2">
    <name type="scientific">Treponema primitia (strain ATCC BAA-887 / DSM 12427 / ZAS-2)</name>
    <dbReference type="NCBI Taxonomy" id="545694"/>
    <lineage>
        <taxon>Bacteria</taxon>
        <taxon>Pseudomonadati</taxon>
        <taxon>Spirochaetota</taxon>
        <taxon>Spirochaetia</taxon>
        <taxon>Spirochaetales</taxon>
        <taxon>Treponemataceae</taxon>
        <taxon>Treponema</taxon>
    </lineage>
</organism>
<sequence length="87" mass="10307">MLTMTTIKIDKTNFLRKINPLVRICLLCIIGLTNYKEKIARPNFYVKRVLGEIWINEEEISPRRNKKEGEYIMDPSFQKVTVTYIRG</sequence>
<reference evidence="2" key="1">
    <citation type="submission" date="2009-12" db="EMBL/GenBank/DDBJ databases">
        <title>Complete sequence of Treponema primitia strain ZAS-2.</title>
        <authorList>
            <person name="Tetu S.G."/>
            <person name="Matson E."/>
            <person name="Ren Q."/>
            <person name="Seshadri R."/>
            <person name="Elbourne L."/>
            <person name="Hassan K.A."/>
            <person name="Durkin A."/>
            <person name="Radune D."/>
            <person name="Mohamoud Y."/>
            <person name="Shay R."/>
            <person name="Jin S."/>
            <person name="Zhang X."/>
            <person name="Lucey K."/>
            <person name="Ballor N.R."/>
            <person name="Ottesen E."/>
            <person name="Rosenthal R."/>
            <person name="Allen A."/>
            <person name="Leadbetter J.R."/>
            <person name="Paulsen I.T."/>
        </authorList>
    </citation>
    <scope>NUCLEOTIDE SEQUENCE [LARGE SCALE GENOMIC DNA]</scope>
    <source>
        <strain evidence="2">ATCC BAA-887 / DSM 12427 / ZAS-2</strain>
    </source>
</reference>
<dbReference type="HOGENOM" id="CLU_2482374_0_0_12"/>
<accession>F5YQ51</accession>
<dbReference type="KEGG" id="tpi:TREPR_1448"/>
<reference evidence="1 2" key="2">
    <citation type="journal article" date="2011" name="ISME J.">
        <title>RNA-seq reveals cooperative metabolic interactions between two termite-gut spirochete species in co-culture.</title>
        <authorList>
            <person name="Rosenthal A.Z."/>
            <person name="Matson E.G."/>
            <person name="Eldar A."/>
            <person name="Leadbetter J.R."/>
        </authorList>
    </citation>
    <scope>NUCLEOTIDE SEQUENCE [LARGE SCALE GENOMIC DNA]</scope>
    <source>
        <strain evidence="2">ATCC BAA-887 / DSM 12427 / ZAS-2</strain>
    </source>
</reference>
<keyword evidence="2" id="KW-1185">Reference proteome</keyword>